<evidence type="ECO:0000256" key="2">
    <source>
        <dbReference type="ARBA" id="ARBA00006727"/>
    </source>
</evidence>
<name>F0XLM3_GROCL</name>
<feature type="transmembrane region" description="Helical" evidence="3">
    <location>
        <begin position="194"/>
        <end position="213"/>
    </location>
</feature>
<gene>
    <name evidence="4" type="ORF">CMQ_6086</name>
</gene>
<dbReference type="InterPro" id="IPR050327">
    <property type="entry name" value="Proton-linked_MCT"/>
</dbReference>
<evidence type="ECO:0000256" key="3">
    <source>
        <dbReference type="SAM" id="Phobius"/>
    </source>
</evidence>
<dbReference type="InterPro" id="IPR011701">
    <property type="entry name" value="MFS"/>
</dbReference>
<accession>F0XLM3</accession>
<feature type="transmembrane region" description="Helical" evidence="3">
    <location>
        <begin position="135"/>
        <end position="155"/>
    </location>
</feature>
<feature type="transmembrane region" description="Helical" evidence="3">
    <location>
        <begin position="264"/>
        <end position="286"/>
    </location>
</feature>
<dbReference type="EMBL" id="GL629794">
    <property type="protein sequence ID" value="EFX01144.1"/>
    <property type="molecule type" value="Genomic_DNA"/>
</dbReference>
<dbReference type="GO" id="GO:0016020">
    <property type="term" value="C:membrane"/>
    <property type="evidence" value="ECO:0007669"/>
    <property type="project" value="UniProtKB-SubCell"/>
</dbReference>
<dbReference type="Proteomes" id="UP000007796">
    <property type="component" value="Unassembled WGS sequence"/>
</dbReference>
<feature type="transmembrane region" description="Helical" evidence="3">
    <location>
        <begin position="106"/>
        <end position="129"/>
    </location>
</feature>
<evidence type="ECO:0000256" key="1">
    <source>
        <dbReference type="ARBA" id="ARBA00004141"/>
    </source>
</evidence>
<dbReference type="Pfam" id="PF07690">
    <property type="entry name" value="MFS_1"/>
    <property type="match status" value="1"/>
</dbReference>
<feature type="transmembrane region" description="Helical" evidence="3">
    <location>
        <begin position="425"/>
        <end position="446"/>
    </location>
</feature>
<dbReference type="OrthoDB" id="2213137at2759"/>
<keyword evidence="3" id="KW-1133">Transmembrane helix</keyword>
<dbReference type="eggNOG" id="KOG2504">
    <property type="taxonomic scope" value="Eukaryota"/>
</dbReference>
<feature type="transmembrane region" description="Helical" evidence="3">
    <location>
        <begin position="167"/>
        <end position="188"/>
    </location>
</feature>
<evidence type="ECO:0000313" key="4">
    <source>
        <dbReference type="EMBL" id="EFX01144.1"/>
    </source>
</evidence>
<feature type="transmembrane region" description="Helical" evidence="3">
    <location>
        <begin position="401"/>
        <end position="419"/>
    </location>
</feature>
<comment type="similarity">
    <text evidence="2">Belongs to the major facilitator superfamily. Monocarboxylate porter (TC 2.A.1.13) family.</text>
</comment>
<dbReference type="GO" id="GO:0022857">
    <property type="term" value="F:transmembrane transporter activity"/>
    <property type="evidence" value="ECO:0007669"/>
    <property type="project" value="InterPro"/>
</dbReference>
<keyword evidence="5" id="KW-1185">Reference proteome</keyword>
<protein>
    <submittedName>
        <fullName evidence="4">Major facilitator superfamily transporter monocarboxylate</fullName>
    </submittedName>
</protein>
<organism evidence="5">
    <name type="scientific">Grosmannia clavigera (strain kw1407 / UAMH 11150)</name>
    <name type="common">Blue stain fungus</name>
    <name type="synonym">Graphiocladiella clavigera</name>
    <dbReference type="NCBI Taxonomy" id="655863"/>
    <lineage>
        <taxon>Eukaryota</taxon>
        <taxon>Fungi</taxon>
        <taxon>Dikarya</taxon>
        <taxon>Ascomycota</taxon>
        <taxon>Pezizomycotina</taxon>
        <taxon>Sordariomycetes</taxon>
        <taxon>Sordariomycetidae</taxon>
        <taxon>Ophiostomatales</taxon>
        <taxon>Ophiostomataceae</taxon>
        <taxon>Leptographium</taxon>
    </lineage>
</organism>
<dbReference type="GeneID" id="25979480"/>
<evidence type="ECO:0000313" key="5">
    <source>
        <dbReference type="Proteomes" id="UP000007796"/>
    </source>
</evidence>
<reference evidence="4 5" key="1">
    <citation type="journal article" date="2011" name="Proc. Natl. Acad. Sci. U.S.A.">
        <title>Genome and transcriptome analyses of the mountain pine beetle-fungal symbiont Grosmannia clavigera, a lodgepole pine pathogen.</title>
        <authorList>
            <person name="DiGuistini S."/>
            <person name="Wang Y."/>
            <person name="Liao N.Y."/>
            <person name="Taylor G."/>
            <person name="Tanguay P."/>
            <person name="Feau N."/>
            <person name="Henrissat B."/>
            <person name="Chan S.K."/>
            <person name="Hesse-Orce U."/>
            <person name="Alamouti S.M."/>
            <person name="Tsui C.K.M."/>
            <person name="Docking R.T."/>
            <person name="Levasseur A."/>
            <person name="Haridas S."/>
            <person name="Robertson G."/>
            <person name="Birol I."/>
            <person name="Holt R.A."/>
            <person name="Marra M.A."/>
            <person name="Hamelin R.C."/>
            <person name="Hirst M."/>
            <person name="Jones S.J.M."/>
            <person name="Bohlmann J."/>
            <person name="Breuil C."/>
        </authorList>
    </citation>
    <scope>NUCLEOTIDE SEQUENCE [LARGE SCALE GENOMIC DNA]</scope>
    <source>
        <strain evidence="5">kw1407 / UAMH 11150</strain>
    </source>
</reference>
<sequence>MALDANASNSLLAQLTEAHLARMDAVDETGEAGLPGGLYQSMPASAMDSALTLAASQPGSPLGEKEQMVSPLDRAGAQLEAAPDLEAQSKTKGPADASALTAWSQVAAAFLLNGIAWGTLSMFGVYQLYYTQTMGLPTGTASWVGSLQTFMTYFLSTVSGQLSDSGYAVPTVLAGTLLVLAGGIWTSFSAASLAQLFISQAVITGVGLGLLSAPPLPSISYYFGPDTPRGNSQALALAISTIGSSVGGAVLPAIVQYLLPATSFAWAVRCAALVALVACLGAALLIRTVPTEPKIKPKAEPKGQDQTEQPAGPSRLSVFLDQIADWNALRELPFVLFLASTFFLYWGLYFGFNYMNVYAEKILGMSSTNSTLLLIISTASGIPGRLVSGLLAGYYMGALDCLVIMSCFSAVSIFCWLAVESSTAGMYAFVICFGLGNGLTQGVWLGSIAELMVPPKADPVSADANANAAVDATARPLPRIGARFGMACTVAAFATLIGGPTAAALIHNGGHTASDYHGAIIWSAAVTMGSVVITAFARVSAVGWSPRAGIDKKAADFAAASAASAASPSA</sequence>
<proteinExistence type="inferred from homology"/>
<feature type="transmembrane region" description="Helical" evidence="3">
    <location>
        <begin position="484"/>
        <end position="507"/>
    </location>
</feature>
<feature type="transmembrane region" description="Helical" evidence="3">
    <location>
        <begin position="372"/>
        <end position="394"/>
    </location>
</feature>
<dbReference type="RefSeq" id="XP_014170626.1">
    <property type="nucleotide sequence ID" value="XM_014315151.1"/>
</dbReference>
<dbReference type="HOGENOM" id="CLU_001265_1_1_1"/>
<comment type="subcellular location">
    <subcellularLocation>
        <location evidence="1">Membrane</location>
        <topology evidence="1">Multi-pass membrane protein</topology>
    </subcellularLocation>
</comment>
<dbReference type="AlphaFoldDB" id="F0XLM3"/>
<feature type="transmembrane region" description="Helical" evidence="3">
    <location>
        <begin position="332"/>
        <end position="352"/>
    </location>
</feature>
<keyword evidence="3" id="KW-0472">Membrane</keyword>
<dbReference type="Gene3D" id="1.20.1250.20">
    <property type="entry name" value="MFS general substrate transporter like domains"/>
    <property type="match status" value="1"/>
</dbReference>
<dbReference type="InterPro" id="IPR036259">
    <property type="entry name" value="MFS_trans_sf"/>
</dbReference>
<feature type="transmembrane region" description="Helical" evidence="3">
    <location>
        <begin position="519"/>
        <end position="537"/>
    </location>
</feature>
<dbReference type="PANTHER" id="PTHR11360:SF130">
    <property type="entry name" value="MAJOR FACILITATOR SUPERFAMILY (MFS) PROFILE DOMAIN-CONTAINING PROTEIN-RELATED"/>
    <property type="match status" value="1"/>
</dbReference>
<keyword evidence="3" id="KW-0812">Transmembrane</keyword>
<dbReference type="InParanoid" id="F0XLM3"/>
<dbReference type="SUPFAM" id="SSF103473">
    <property type="entry name" value="MFS general substrate transporter"/>
    <property type="match status" value="1"/>
</dbReference>
<dbReference type="PANTHER" id="PTHR11360">
    <property type="entry name" value="MONOCARBOXYLATE TRANSPORTER"/>
    <property type="match status" value="1"/>
</dbReference>
<feature type="transmembrane region" description="Helical" evidence="3">
    <location>
        <begin position="234"/>
        <end position="258"/>
    </location>
</feature>